<keyword evidence="3" id="KW-0813">Transport</keyword>
<evidence type="ECO:0000256" key="2">
    <source>
        <dbReference type="ARBA" id="ARBA00009477"/>
    </source>
</evidence>
<dbReference type="AlphaFoldDB" id="A0A840MS03"/>
<dbReference type="EMBL" id="JACHHY010000006">
    <property type="protein sequence ID" value="MBB5017991.1"/>
    <property type="molecule type" value="Genomic_DNA"/>
</dbReference>
<dbReference type="Gene3D" id="1.10.287.470">
    <property type="entry name" value="Helix hairpin bin"/>
    <property type="match status" value="1"/>
</dbReference>
<dbReference type="InterPro" id="IPR058624">
    <property type="entry name" value="MdtA-like_HH"/>
</dbReference>
<organism evidence="13 14">
    <name type="scientific">Chitinivorax tropicus</name>
    <dbReference type="NCBI Taxonomy" id="714531"/>
    <lineage>
        <taxon>Bacteria</taxon>
        <taxon>Pseudomonadati</taxon>
        <taxon>Pseudomonadota</taxon>
        <taxon>Betaproteobacteria</taxon>
        <taxon>Chitinivorax</taxon>
    </lineage>
</organism>
<comment type="caution">
    <text evidence="13">The sequence shown here is derived from an EMBL/GenBank/DDBJ whole genome shotgun (WGS) entry which is preliminary data.</text>
</comment>
<keyword evidence="4" id="KW-1003">Cell membrane</keyword>
<dbReference type="PANTHER" id="PTHR30469:SF36">
    <property type="entry name" value="BLL3903 PROTEIN"/>
    <property type="match status" value="1"/>
</dbReference>
<dbReference type="InterPro" id="IPR058626">
    <property type="entry name" value="MdtA-like_b-barrel"/>
</dbReference>
<evidence type="ECO:0000256" key="4">
    <source>
        <dbReference type="ARBA" id="ARBA00022475"/>
    </source>
</evidence>
<keyword evidence="5" id="KW-0997">Cell inner membrane</keyword>
<evidence type="ECO:0000313" key="14">
    <source>
        <dbReference type="Proteomes" id="UP000575898"/>
    </source>
</evidence>
<gene>
    <name evidence="13" type="ORF">HNQ59_001276</name>
</gene>
<dbReference type="InterPro" id="IPR058625">
    <property type="entry name" value="MdtA-like_BSH"/>
</dbReference>
<feature type="chain" id="PRO_5032452756" evidence="8">
    <location>
        <begin position="20"/>
        <end position="388"/>
    </location>
</feature>
<feature type="signal peptide" evidence="8">
    <location>
        <begin position="1"/>
        <end position="19"/>
    </location>
</feature>
<dbReference type="Gene3D" id="2.40.30.170">
    <property type="match status" value="1"/>
</dbReference>
<dbReference type="Pfam" id="PF25876">
    <property type="entry name" value="HH_MFP_RND"/>
    <property type="match status" value="1"/>
</dbReference>
<dbReference type="GO" id="GO:0015562">
    <property type="term" value="F:efflux transmembrane transporter activity"/>
    <property type="evidence" value="ECO:0007669"/>
    <property type="project" value="TreeGrafter"/>
</dbReference>
<evidence type="ECO:0000256" key="1">
    <source>
        <dbReference type="ARBA" id="ARBA00004236"/>
    </source>
</evidence>
<evidence type="ECO:0000256" key="7">
    <source>
        <dbReference type="SAM" id="MobiDB-lite"/>
    </source>
</evidence>
<dbReference type="NCBIfam" id="TIGR01730">
    <property type="entry name" value="RND_mfp"/>
    <property type="match status" value="1"/>
</dbReference>
<comment type="similarity">
    <text evidence="2">Belongs to the membrane fusion protein (MFP) (TC 8.A.1) family.</text>
</comment>
<reference evidence="13 14" key="1">
    <citation type="submission" date="2020-08" db="EMBL/GenBank/DDBJ databases">
        <title>Genomic Encyclopedia of Type Strains, Phase IV (KMG-IV): sequencing the most valuable type-strain genomes for metagenomic binning, comparative biology and taxonomic classification.</title>
        <authorList>
            <person name="Goeker M."/>
        </authorList>
    </citation>
    <scope>NUCLEOTIDE SEQUENCE [LARGE SCALE GENOMIC DNA]</scope>
    <source>
        <strain evidence="13 14">DSM 27165</strain>
    </source>
</reference>
<feature type="domain" description="Multidrug resistance protein MdtA-like beta-barrel" evidence="11">
    <location>
        <begin position="216"/>
        <end position="297"/>
    </location>
</feature>
<protein>
    <submittedName>
        <fullName evidence="13">RND family efflux transporter MFP subunit</fullName>
    </submittedName>
</protein>
<keyword evidence="14" id="KW-1185">Reference proteome</keyword>
<dbReference type="Pfam" id="PF25917">
    <property type="entry name" value="BSH_RND"/>
    <property type="match status" value="1"/>
</dbReference>
<dbReference type="InterPro" id="IPR058627">
    <property type="entry name" value="MdtA-like_C"/>
</dbReference>
<dbReference type="Pfam" id="PF25944">
    <property type="entry name" value="Beta-barrel_RND"/>
    <property type="match status" value="1"/>
</dbReference>
<dbReference type="Gene3D" id="2.40.420.20">
    <property type="match status" value="1"/>
</dbReference>
<feature type="domain" description="Multidrug resistance protein MdtA-like barrel-sandwich hybrid" evidence="10">
    <location>
        <begin position="69"/>
        <end position="209"/>
    </location>
</feature>
<evidence type="ECO:0000259" key="9">
    <source>
        <dbReference type="Pfam" id="PF25876"/>
    </source>
</evidence>
<feature type="domain" description="Multidrug resistance protein MdtA-like C-terminal permuted SH3" evidence="12">
    <location>
        <begin position="302"/>
        <end position="360"/>
    </location>
</feature>
<dbReference type="GO" id="GO:1990281">
    <property type="term" value="C:efflux pump complex"/>
    <property type="evidence" value="ECO:0007669"/>
    <property type="project" value="TreeGrafter"/>
</dbReference>
<evidence type="ECO:0000256" key="6">
    <source>
        <dbReference type="ARBA" id="ARBA00023136"/>
    </source>
</evidence>
<feature type="domain" description="Multidrug resistance protein MdtA-like alpha-helical hairpin" evidence="9">
    <location>
        <begin position="110"/>
        <end position="174"/>
    </location>
</feature>
<evidence type="ECO:0000256" key="8">
    <source>
        <dbReference type="SAM" id="SignalP"/>
    </source>
</evidence>
<name>A0A840MS03_9PROT</name>
<proteinExistence type="inferred from homology"/>
<dbReference type="Proteomes" id="UP000575898">
    <property type="component" value="Unassembled WGS sequence"/>
</dbReference>
<evidence type="ECO:0000259" key="12">
    <source>
        <dbReference type="Pfam" id="PF25967"/>
    </source>
</evidence>
<dbReference type="Gene3D" id="2.40.50.100">
    <property type="match status" value="1"/>
</dbReference>
<feature type="compositionally biased region" description="Basic and acidic residues" evidence="7">
    <location>
        <begin position="364"/>
        <end position="377"/>
    </location>
</feature>
<evidence type="ECO:0000259" key="11">
    <source>
        <dbReference type="Pfam" id="PF25944"/>
    </source>
</evidence>
<accession>A0A840MS03</accession>
<evidence type="ECO:0000313" key="13">
    <source>
        <dbReference type="EMBL" id="MBB5017991.1"/>
    </source>
</evidence>
<dbReference type="InterPro" id="IPR006143">
    <property type="entry name" value="RND_pump_MFP"/>
</dbReference>
<dbReference type="SUPFAM" id="SSF111369">
    <property type="entry name" value="HlyD-like secretion proteins"/>
    <property type="match status" value="1"/>
</dbReference>
<comment type="subcellular location">
    <subcellularLocation>
        <location evidence="1">Cell membrane</location>
    </subcellularLocation>
</comment>
<feature type="region of interest" description="Disordered" evidence="7">
    <location>
        <begin position="358"/>
        <end position="388"/>
    </location>
</feature>
<evidence type="ECO:0000259" key="10">
    <source>
        <dbReference type="Pfam" id="PF25917"/>
    </source>
</evidence>
<keyword evidence="6" id="KW-0472">Membrane</keyword>
<evidence type="ECO:0000256" key="5">
    <source>
        <dbReference type="ARBA" id="ARBA00022519"/>
    </source>
</evidence>
<keyword evidence="8" id="KW-0732">Signal</keyword>
<evidence type="ECO:0000256" key="3">
    <source>
        <dbReference type="ARBA" id="ARBA00022448"/>
    </source>
</evidence>
<dbReference type="PANTHER" id="PTHR30469">
    <property type="entry name" value="MULTIDRUG RESISTANCE PROTEIN MDTA"/>
    <property type="match status" value="1"/>
</dbReference>
<dbReference type="RefSeq" id="WP_184036602.1">
    <property type="nucleotide sequence ID" value="NZ_JACHHY010000006.1"/>
</dbReference>
<sequence>MKRKTTVIVLLLAAGVASGLIYRHTHQQTGHAKADKGGKPTARVVVAPVQVADVPIEMEATGTVTPLQMVDVKPQLAGVVKKVAVKEGQYVAVGEVLFLLDDDAERTVLSRAKAQLAKDQAQLIDAERTLERNRSLARDGFLSPSMADTAQSNVDGLKAAVAADNAAIEAAQVDVSRKTIRAAIAGRVGSVSVFPGSVVQPGMANAMVTLVQMSPTTISFTLPESSLPQVMQAQAVSPLAVDAYLSGQTQPVSHGRLVFLDNTVDTRSGTIRAKAEFENQEKTLWPGTYTRIKLSLGKRTGAMVIPVAGVQTGPEQRFAYVLQADQTVKAKPLTLVSIQHDQAVVEGLSAGDSVVVAGGQNLKPGDKVKTSEGKGGERAGSPRLPEKS</sequence>
<dbReference type="Pfam" id="PF25967">
    <property type="entry name" value="RND-MFP_C"/>
    <property type="match status" value="1"/>
</dbReference>